<keyword evidence="2" id="KW-1185">Reference proteome</keyword>
<comment type="caution">
    <text evidence="1">The sequence shown here is derived from an EMBL/GenBank/DDBJ whole genome shotgun (WGS) entry which is preliminary data.</text>
</comment>
<organism evidence="1 2">
    <name type="scientific">Liparis tanakae</name>
    <name type="common">Tanaka's snailfish</name>
    <dbReference type="NCBI Taxonomy" id="230148"/>
    <lineage>
        <taxon>Eukaryota</taxon>
        <taxon>Metazoa</taxon>
        <taxon>Chordata</taxon>
        <taxon>Craniata</taxon>
        <taxon>Vertebrata</taxon>
        <taxon>Euteleostomi</taxon>
        <taxon>Actinopterygii</taxon>
        <taxon>Neopterygii</taxon>
        <taxon>Teleostei</taxon>
        <taxon>Neoteleostei</taxon>
        <taxon>Acanthomorphata</taxon>
        <taxon>Eupercaria</taxon>
        <taxon>Perciformes</taxon>
        <taxon>Cottioidei</taxon>
        <taxon>Cottales</taxon>
        <taxon>Liparidae</taxon>
        <taxon>Liparis</taxon>
    </lineage>
</organism>
<dbReference type="Proteomes" id="UP000314294">
    <property type="component" value="Unassembled WGS sequence"/>
</dbReference>
<proteinExistence type="predicted"/>
<accession>A0A4Z2I5D0</accession>
<evidence type="ECO:0000313" key="2">
    <source>
        <dbReference type="Proteomes" id="UP000314294"/>
    </source>
</evidence>
<dbReference type="AlphaFoldDB" id="A0A4Z2I5D0"/>
<sequence>MLLTLWYERKQPSPDELGAVLVSIVAIPSVTTEGAAVCIAVHRTPVSIGADDAAVPVVSVRGVGGGACSDAPSIHVGVIVSAAVEAAGLRSFTRRLHKAAATLQALAIVARLRWKRRDGVRSFLMINFSSSFCLSMGPEDDNSIKHRARSTLTAERGARERVRLYVRGRSNLQS</sequence>
<evidence type="ECO:0000313" key="1">
    <source>
        <dbReference type="EMBL" id="TNN73256.1"/>
    </source>
</evidence>
<protein>
    <submittedName>
        <fullName evidence="1">Uncharacterized protein</fullName>
    </submittedName>
</protein>
<dbReference type="EMBL" id="SRLO01000126">
    <property type="protein sequence ID" value="TNN73256.1"/>
    <property type="molecule type" value="Genomic_DNA"/>
</dbReference>
<reference evidence="1 2" key="1">
    <citation type="submission" date="2019-03" db="EMBL/GenBank/DDBJ databases">
        <title>First draft genome of Liparis tanakae, snailfish: a comprehensive survey of snailfish specific genes.</title>
        <authorList>
            <person name="Kim W."/>
            <person name="Song I."/>
            <person name="Jeong J.-H."/>
            <person name="Kim D."/>
            <person name="Kim S."/>
            <person name="Ryu S."/>
            <person name="Song J.Y."/>
            <person name="Lee S.K."/>
        </authorList>
    </citation>
    <scope>NUCLEOTIDE SEQUENCE [LARGE SCALE GENOMIC DNA]</scope>
    <source>
        <tissue evidence="1">Muscle</tissue>
    </source>
</reference>
<gene>
    <name evidence="1" type="ORF">EYF80_016419</name>
</gene>
<name>A0A4Z2I5D0_9TELE</name>